<dbReference type="EMBL" id="NIZT01000025">
    <property type="protein sequence ID" value="RBQ23407.1"/>
    <property type="molecule type" value="Genomic_DNA"/>
</dbReference>
<gene>
    <name evidence="1" type="ORF">ALNOE001_09880</name>
</gene>
<organism evidence="1 2">
    <name type="scientific">Candidatus Methanobinarius endosymbioticus</name>
    <dbReference type="NCBI Taxonomy" id="2006182"/>
    <lineage>
        <taxon>Archaea</taxon>
        <taxon>Methanobacteriati</taxon>
        <taxon>Methanobacteriota</taxon>
        <taxon>Methanomada group</taxon>
        <taxon>Methanobacteria</taxon>
        <taxon>Methanobacteriales</taxon>
        <taxon>Methanobacteriaceae</taxon>
        <taxon>Candidatus Methanobinarius</taxon>
    </lineage>
</organism>
<evidence type="ECO:0000313" key="1">
    <source>
        <dbReference type="EMBL" id="RBQ23407.1"/>
    </source>
</evidence>
<name>A0A366MBI2_9EURY</name>
<comment type="caution">
    <text evidence="1">The sequence shown here is derived from an EMBL/GenBank/DDBJ whole genome shotgun (WGS) entry which is preliminary data.</text>
</comment>
<keyword evidence="2" id="KW-1185">Reference proteome</keyword>
<protein>
    <submittedName>
        <fullName evidence="1">Uncharacterized protein</fullName>
    </submittedName>
</protein>
<accession>A0A366MBI2</accession>
<dbReference type="AlphaFoldDB" id="A0A366MBI2"/>
<proteinExistence type="predicted"/>
<reference evidence="1 2" key="1">
    <citation type="submission" date="2018-06" db="EMBL/GenBank/DDBJ databases">
        <title>Genomic insight into two independent archaeal endosymbiosis events.</title>
        <authorList>
            <person name="Lind A.E."/>
            <person name="Lewis W.H."/>
            <person name="Spang A."/>
            <person name="Guy L."/>
            <person name="Embley M.T."/>
            <person name="Ettema T.J.G."/>
        </authorList>
    </citation>
    <scope>NUCLEOTIDE SEQUENCE [LARGE SCALE GENOMIC DNA]</scope>
    <source>
        <strain evidence="1">NOE</strain>
    </source>
</reference>
<evidence type="ECO:0000313" key="2">
    <source>
        <dbReference type="Proteomes" id="UP000253099"/>
    </source>
</evidence>
<dbReference type="Proteomes" id="UP000253099">
    <property type="component" value="Unassembled WGS sequence"/>
</dbReference>
<sequence length="43" mass="5128">MVSKTNFEEGYGGHWRDIFDYIIENNDIKQEDVTKFAKKYALL</sequence>